<evidence type="ECO:0000313" key="1">
    <source>
        <dbReference type="EMBL" id="OSX89712.1"/>
    </source>
</evidence>
<reference evidence="1 2" key="1">
    <citation type="submission" date="2016-12" db="EMBL/GenBank/DDBJ databases">
        <title>Genome Sequences of Twelve Sporeforming Bacillus Species Isolated from Foods.</title>
        <authorList>
            <person name="De Jong A."/>
            <person name="Holsappel S."/>
            <person name="Kuipers O.P."/>
        </authorList>
    </citation>
    <scope>NUCLEOTIDE SEQUENCE [LARGE SCALE GENOMIC DNA]</scope>
    <source>
        <strain evidence="1 2">S3E15</strain>
    </source>
</reference>
<sequence>MEELAAFMNKLPKSMKGVVEKIKSIEITNLSPKPSLAGIGNGGERNTLGELFSAFKSGTKGTGNRDADIPPAFKQEEFASSYESRINQTPAQIILFTMK</sequence>
<protein>
    <submittedName>
        <fullName evidence="1">Uncharacterized protein</fullName>
    </submittedName>
</protein>
<accession>A0AAP7W498</accession>
<evidence type="ECO:0000313" key="2">
    <source>
        <dbReference type="Proteomes" id="UP000194131"/>
    </source>
</evidence>
<dbReference type="Proteomes" id="UP000194131">
    <property type="component" value="Unassembled WGS sequence"/>
</dbReference>
<gene>
    <name evidence="1" type="ORF">S3E15_03026</name>
</gene>
<organism evidence="1 2">
    <name type="scientific">Bacillus mycoides</name>
    <dbReference type="NCBI Taxonomy" id="1405"/>
    <lineage>
        <taxon>Bacteria</taxon>
        <taxon>Bacillati</taxon>
        <taxon>Bacillota</taxon>
        <taxon>Bacilli</taxon>
        <taxon>Bacillales</taxon>
        <taxon>Bacillaceae</taxon>
        <taxon>Bacillus</taxon>
        <taxon>Bacillus cereus group</taxon>
    </lineage>
</organism>
<dbReference type="AlphaFoldDB" id="A0AAP7W498"/>
<name>A0AAP7W498_BACMY</name>
<proteinExistence type="predicted"/>
<dbReference type="EMBL" id="MRWU01000027">
    <property type="protein sequence ID" value="OSX89712.1"/>
    <property type="molecule type" value="Genomic_DNA"/>
</dbReference>
<comment type="caution">
    <text evidence="1">The sequence shown here is derived from an EMBL/GenBank/DDBJ whole genome shotgun (WGS) entry which is preliminary data.</text>
</comment>